<dbReference type="RefSeq" id="WP_008727826.1">
    <property type="nucleotide sequence ID" value="NZ_CP019914.1"/>
</dbReference>
<dbReference type="SUPFAM" id="SSF48403">
    <property type="entry name" value="Ankyrin repeat"/>
    <property type="match status" value="1"/>
</dbReference>
<dbReference type="PROSITE" id="PS50088">
    <property type="entry name" value="ANK_REPEAT"/>
    <property type="match status" value="1"/>
</dbReference>
<keyword evidence="1" id="KW-0677">Repeat</keyword>
<evidence type="ECO:0008006" key="6">
    <source>
        <dbReference type="Google" id="ProtNLM"/>
    </source>
</evidence>
<organism evidence="4 5">
    <name type="scientific">Brachyspira hampsonii</name>
    <dbReference type="NCBI Taxonomy" id="1287055"/>
    <lineage>
        <taxon>Bacteria</taxon>
        <taxon>Pseudomonadati</taxon>
        <taxon>Spirochaetota</taxon>
        <taxon>Spirochaetia</taxon>
        <taxon>Brachyspirales</taxon>
        <taxon>Brachyspiraceae</taxon>
        <taxon>Brachyspira</taxon>
    </lineage>
</organism>
<name>A0AAC9XLK3_9SPIR</name>
<gene>
    <name evidence="4" type="ORF">BHAMNSH16_13170</name>
</gene>
<evidence type="ECO:0000313" key="5">
    <source>
        <dbReference type="Proteomes" id="UP000264880"/>
    </source>
</evidence>
<evidence type="ECO:0000256" key="3">
    <source>
        <dbReference type="PROSITE-ProRule" id="PRU00023"/>
    </source>
</evidence>
<feature type="repeat" description="ANK" evidence="3">
    <location>
        <begin position="35"/>
        <end position="67"/>
    </location>
</feature>
<protein>
    <recommendedName>
        <fullName evidence="6">Ankryin</fullName>
    </recommendedName>
</protein>
<keyword evidence="5" id="KW-1185">Reference proteome</keyword>
<dbReference type="AlphaFoldDB" id="A0AAC9XLK3"/>
<dbReference type="Pfam" id="PF12796">
    <property type="entry name" value="Ank_2"/>
    <property type="match status" value="1"/>
</dbReference>
<dbReference type="PANTHER" id="PTHR24188:SF29">
    <property type="entry name" value="GH09064P"/>
    <property type="match status" value="1"/>
</dbReference>
<proteinExistence type="predicted"/>
<sequence>MNMEMNPLLKAAKMGDIKELELLVKVEDVNLKDKDNYTALAYASANGHLEAVKFLVENGADVNDKLAIKVASENGQNEVLAYLMSKQDFQNEI</sequence>
<keyword evidence="2 3" id="KW-0040">ANK repeat</keyword>
<dbReference type="SMART" id="SM00248">
    <property type="entry name" value="ANK"/>
    <property type="match status" value="2"/>
</dbReference>
<accession>A0AAC9XLK3</accession>
<dbReference type="InterPro" id="IPR002110">
    <property type="entry name" value="Ankyrin_rpt"/>
</dbReference>
<dbReference type="Gene3D" id="1.25.40.20">
    <property type="entry name" value="Ankyrin repeat-containing domain"/>
    <property type="match status" value="1"/>
</dbReference>
<evidence type="ECO:0000313" key="4">
    <source>
        <dbReference type="EMBL" id="ASJ22541.1"/>
    </source>
</evidence>
<dbReference type="InterPro" id="IPR036770">
    <property type="entry name" value="Ankyrin_rpt-contain_sf"/>
</dbReference>
<reference evidence="4 5" key="1">
    <citation type="submission" date="2017-02" db="EMBL/GenBank/DDBJ databases">
        <title>Complete genome sequence of Brachyspira hampsonii genomovar I strain NSH-16 (ATCC BAA-2463).</title>
        <authorList>
            <person name="Mirajkar N.S."/>
            <person name="Gebhart C.J."/>
        </authorList>
    </citation>
    <scope>NUCLEOTIDE SEQUENCE [LARGE SCALE GENOMIC DNA]</scope>
    <source>
        <strain evidence="4 5">NSH-16</strain>
    </source>
</reference>
<evidence type="ECO:0000256" key="1">
    <source>
        <dbReference type="ARBA" id="ARBA00022737"/>
    </source>
</evidence>
<evidence type="ECO:0000256" key="2">
    <source>
        <dbReference type="ARBA" id="ARBA00023043"/>
    </source>
</evidence>
<dbReference type="EMBL" id="CP019914">
    <property type="protein sequence ID" value="ASJ22541.1"/>
    <property type="molecule type" value="Genomic_DNA"/>
</dbReference>
<dbReference type="KEGG" id="bhp:BHAMNSH16_13170"/>
<dbReference type="PROSITE" id="PS50297">
    <property type="entry name" value="ANK_REP_REGION"/>
    <property type="match status" value="1"/>
</dbReference>
<dbReference type="Proteomes" id="UP000264880">
    <property type="component" value="Chromosome"/>
</dbReference>
<dbReference type="PANTHER" id="PTHR24188">
    <property type="entry name" value="ANKYRIN REPEAT PROTEIN"/>
    <property type="match status" value="1"/>
</dbReference>